<proteinExistence type="predicted"/>
<dbReference type="KEGG" id="csy:CENSYa_1025"/>
<evidence type="ECO:0000313" key="1">
    <source>
        <dbReference type="EMBL" id="ABK77657.1"/>
    </source>
</evidence>
<dbReference type="STRING" id="414004.CENSYa_1025"/>
<reference evidence="1 2" key="1">
    <citation type="journal article" date="2006" name="Proc. Natl. Acad. Sci. U.S.A.">
        <title>Genomic analysis of the uncultivated marine crenarchaeote Cenarchaeum symbiosum.</title>
        <authorList>
            <person name="Hallam S.J."/>
            <person name="Konstantinidis K.T."/>
            <person name="Putnam N."/>
            <person name="Schleper C."/>
            <person name="Watanabe Y."/>
            <person name="Sugahara J."/>
            <person name="Preston C."/>
            <person name="de la Torre J."/>
            <person name="Richardson P.M."/>
            <person name="DeLong E.F."/>
        </authorList>
    </citation>
    <scope>NUCLEOTIDE SEQUENCE [LARGE SCALE GENOMIC DNA]</scope>
    <source>
        <strain evidence="2">A</strain>
    </source>
</reference>
<name>A0RWE0_CENSY</name>
<sequence>MSVKETTAPNMHDTVFMTLLANKDKKSDSNDIQKLGYLWHHHVENISGVRFKPSLYGPFSNRLAMAIDEMTALGFINENVTINASGENAYYELTKNGEETDEDVADNYKSEFNKIKDIISICYKEGDLEHDQMDGRYDNSFTKKIIKTHDMLLKDSDVNRWKRAYQQ</sequence>
<dbReference type="EnsemblBacteria" id="ABK77657">
    <property type="protein sequence ID" value="ABK77657"/>
    <property type="gene ID" value="CENSYa_1025"/>
</dbReference>
<keyword evidence="2" id="KW-1185">Reference proteome</keyword>
<protein>
    <submittedName>
        <fullName evidence="1">Uncharacterized protein</fullName>
    </submittedName>
</protein>
<organism evidence="1 2">
    <name type="scientific">Cenarchaeum symbiosum (strain A)</name>
    <dbReference type="NCBI Taxonomy" id="414004"/>
    <lineage>
        <taxon>Archaea</taxon>
        <taxon>Nitrososphaerota</taxon>
        <taxon>Candidatus Cenarchaeales</taxon>
        <taxon>Candidatus Cenarchaeaceae</taxon>
        <taxon>Candidatus Cenarchaeum</taxon>
    </lineage>
</organism>
<dbReference type="EMBL" id="DP000238">
    <property type="protein sequence ID" value="ABK77657.1"/>
    <property type="molecule type" value="Genomic_DNA"/>
</dbReference>
<gene>
    <name evidence="1" type="ordered locus">CENSYa_1025</name>
</gene>
<accession>A0RWE0</accession>
<dbReference type="HOGENOM" id="CLU_1590799_0_0_2"/>
<evidence type="ECO:0000313" key="2">
    <source>
        <dbReference type="Proteomes" id="UP000000758"/>
    </source>
</evidence>
<dbReference type="AlphaFoldDB" id="A0RWE0"/>
<dbReference type="Proteomes" id="UP000000758">
    <property type="component" value="Chromosome"/>
</dbReference>